<dbReference type="InterPro" id="IPR027417">
    <property type="entry name" value="P-loop_NTPase"/>
</dbReference>
<proteinExistence type="inferred from homology"/>
<comment type="function">
    <text evidence="4">Required for vesicle-mediated transport. Catalyzes the fusion of transport vesicles within the Golgi cisternae. Is also required for transport from the endoplasmic reticulum to the Golgi stack. Seems to function as a fusion protein required for the delivery of cargo proteins to all compartments of the Golgi stack independent of vesicle origin.</text>
</comment>
<keyword evidence="3 4" id="KW-0067">ATP-binding</keyword>
<evidence type="ECO:0000256" key="3">
    <source>
        <dbReference type="ARBA" id="ARBA00022840"/>
    </source>
</evidence>
<keyword evidence="4" id="KW-0653">Protein transport</keyword>
<comment type="subcellular location">
    <subcellularLocation>
        <location evidence="4">Cytoplasm</location>
    </subcellularLocation>
</comment>
<keyword evidence="4" id="KW-0813">Transport</keyword>
<dbReference type="Pfam" id="PF17862">
    <property type="entry name" value="AAA_lid_3"/>
    <property type="match status" value="1"/>
</dbReference>
<keyword evidence="4" id="KW-0931">ER-Golgi transport</keyword>
<keyword evidence="4" id="KW-0378">Hydrolase</keyword>
<reference evidence="6 7" key="1">
    <citation type="submission" date="2023-08" db="EMBL/GenBank/DDBJ databases">
        <title>Black Yeasts Isolated from many extreme environments.</title>
        <authorList>
            <person name="Coleine C."/>
            <person name="Stajich J.E."/>
            <person name="Selbmann L."/>
        </authorList>
    </citation>
    <scope>NUCLEOTIDE SEQUENCE [LARGE SCALE GENOMIC DNA]</scope>
    <source>
        <strain evidence="6 7">CCFEE 536</strain>
    </source>
</reference>
<accession>A0ABR0M4P8</accession>
<dbReference type="Gene3D" id="1.10.8.60">
    <property type="match status" value="1"/>
</dbReference>
<dbReference type="InterPro" id="IPR039812">
    <property type="entry name" value="Vesicle-fus_ATPase"/>
</dbReference>
<feature type="domain" description="AAA ATPase AAA+ lid" evidence="5">
    <location>
        <begin position="17"/>
        <end position="43"/>
    </location>
</feature>
<feature type="non-terminal residue" evidence="6">
    <location>
        <position position="1"/>
    </location>
</feature>
<keyword evidence="2 4" id="KW-0547">Nucleotide-binding</keyword>
<comment type="similarity">
    <text evidence="1 4">Belongs to the AAA ATPase family.</text>
</comment>
<evidence type="ECO:0000313" key="6">
    <source>
        <dbReference type="EMBL" id="KAK5280967.1"/>
    </source>
</evidence>
<keyword evidence="7" id="KW-1185">Reference proteome</keyword>
<dbReference type="PANTHER" id="PTHR23078:SF3">
    <property type="entry name" value="VESICLE-FUSING ATPASE"/>
    <property type="match status" value="1"/>
</dbReference>
<evidence type="ECO:0000256" key="1">
    <source>
        <dbReference type="ARBA" id="ARBA00006914"/>
    </source>
</evidence>
<feature type="non-terminal residue" evidence="6">
    <location>
        <position position="90"/>
    </location>
</feature>
<organism evidence="6 7">
    <name type="scientific">Cryomyces antarcticus</name>
    <dbReference type="NCBI Taxonomy" id="329879"/>
    <lineage>
        <taxon>Eukaryota</taxon>
        <taxon>Fungi</taxon>
        <taxon>Dikarya</taxon>
        <taxon>Ascomycota</taxon>
        <taxon>Pezizomycotina</taxon>
        <taxon>Dothideomycetes</taxon>
        <taxon>Dothideomycetes incertae sedis</taxon>
        <taxon>Cryomyces</taxon>
    </lineage>
</organism>
<gene>
    <name evidence="6" type="primary">AFG2_2</name>
    <name evidence="6" type="ORF">LTR16_006588</name>
</gene>
<evidence type="ECO:0000256" key="2">
    <source>
        <dbReference type="ARBA" id="ARBA00022741"/>
    </source>
</evidence>
<protein>
    <recommendedName>
        <fullName evidence="4">Vesicular-fusion protein SEC18</fullName>
    </recommendedName>
</protein>
<sequence>RIEIINLRTRSKPLDPDVNVAALALRTDGYSGAELVSVCMEATKSYMKRWVELETLGEEMSTTEARVTQQDFDHALEKVVSRITPEMTRR</sequence>
<dbReference type="EMBL" id="JAVRRA010001258">
    <property type="protein sequence ID" value="KAK5280967.1"/>
    <property type="molecule type" value="Genomic_DNA"/>
</dbReference>
<evidence type="ECO:0000256" key="4">
    <source>
        <dbReference type="RuleBase" id="RU367045"/>
    </source>
</evidence>
<dbReference type="SUPFAM" id="SSF52540">
    <property type="entry name" value="P-loop containing nucleoside triphosphate hydrolases"/>
    <property type="match status" value="1"/>
</dbReference>
<comment type="caution">
    <text evidence="6">The sequence shown here is derived from an EMBL/GenBank/DDBJ whole genome shotgun (WGS) entry which is preliminary data.</text>
</comment>
<dbReference type="PANTHER" id="PTHR23078">
    <property type="entry name" value="VESICULAR-FUSION PROTEIN NSF"/>
    <property type="match status" value="1"/>
</dbReference>
<dbReference type="Proteomes" id="UP001357485">
    <property type="component" value="Unassembled WGS sequence"/>
</dbReference>
<evidence type="ECO:0000259" key="5">
    <source>
        <dbReference type="Pfam" id="PF17862"/>
    </source>
</evidence>
<keyword evidence="4" id="KW-0963">Cytoplasm</keyword>
<dbReference type="InterPro" id="IPR041569">
    <property type="entry name" value="AAA_lid_3"/>
</dbReference>
<name>A0ABR0M4P8_9PEZI</name>
<evidence type="ECO:0000313" key="7">
    <source>
        <dbReference type="Proteomes" id="UP001357485"/>
    </source>
</evidence>